<dbReference type="SUPFAM" id="SSF47413">
    <property type="entry name" value="lambda repressor-like DNA-binding domains"/>
    <property type="match status" value="1"/>
</dbReference>
<gene>
    <name evidence="2" type="ORF">GCM10017655_40800</name>
</gene>
<dbReference type="GO" id="GO:0003677">
    <property type="term" value="F:DNA binding"/>
    <property type="evidence" value="ECO:0007669"/>
    <property type="project" value="InterPro"/>
</dbReference>
<keyword evidence="3" id="KW-1185">Reference proteome</keyword>
<dbReference type="CDD" id="cd00093">
    <property type="entry name" value="HTH_XRE"/>
    <property type="match status" value="1"/>
</dbReference>
<dbReference type="Gene3D" id="1.10.260.40">
    <property type="entry name" value="lambda repressor-like DNA-binding domains"/>
    <property type="match status" value="1"/>
</dbReference>
<reference evidence="2" key="2">
    <citation type="submission" date="2023-01" db="EMBL/GenBank/DDBJ databases">
        <authorList>
            <person name="Sun Q."/>
            <person name="Evtushenko L."/>
        </authorList>
    </citation>
    <scope>NUCLEOTIDE SEQUENCE</scope>
    <source>
        <strain evidence="2">VKM B-2935</strain>
    </source>
</reference>
<dbReference type="Proteomes" id="UP001143328">
    <property type="component" value="Unassembled WGS sequence"/>
</dbReference>
<dbReference type="RefSeq" id="WP_271197258.1">
    <property type="nucleotide sequence ID" value="NZ_BSFN01000016.1"/>
</dbReference>
<comment type="caution">
    <text evidence="2">The sequence shown here is derived from an EMBL/GenBank/DDBJ whole genome shotgun (WGS) entry which is preliminary data.</text>
</comment>
<dbReference type="PROSITE" id="PS50943">
    <property type="entry name" value="HTH_CROC1"/>
    <property type="match status" value="1"/>
</dbReference>
<organism evidence="2 3">
    <name type="scientific">Pseudomonas turukhanskensis</name>
    <dbReference type="NCBI Taxonomy" id="1806536"/>
    <lineage>
        <taxon>Bacteria</taxon>
        <taxon>Pseudomonadati</taxon>
        <taxon>Pseudomonadota</taxon>
        <taxon>Gammaproteobacteria</taxon>
        <taxon>Pseudomonadales</taxon>
        <taxon>Pseudomonadaceae</taxon>
        <taxon>Pseudomonas</taxon>
    </lineage>
</organism>
<protein>
    <recommendedName>
        <fullName evidence="1">HTH cro/C1-type domain-containing protein</fullName>
    </recommendedName>
</protein>
<evidence type="ECO:0000259" key="1">
    <source>
        <dbReference type="PROSITE" id="PS50943"/>
    </source>
</evidence>
<name>A0A9W6NHR2_9PSED</name>
<dbReference type="InterPro" id="IPR010982">
    <property type="entry name" value="Lambda_DNA-bd_dom_sf"/>
</dbReference>
<proteinExistence type="predicted"/>
<feature type="domain" description="HTH cro/C1-type" evidence="1">
    <location>
        <begin position="14"/>
        <end position="67"/>
    </location>
</feature>
<evidence type="ECO:0000313" key="2">
    <source>
        <dbReference type="EMBL" id="GLK91016.1"/>
    </source>
</evidence>
<accession>A0A9W6NHR2</accession>
<dbReference type="Pfam" id="PF13560">
    <property type="entry name" value="HTH_31"/>
    <property type="match status" value="1"/>
</dbReference>
<dbReference type="AlphaFoldDB" id="A0A9W6NHR2"/>
<dbReference type="InterPro" id="IPR001387">
    <property type="entry name" value="Cro/C1-type_HTH"/>
</dbReference>
<sequence>MSPDLLTQRIGAQIRKKRLARGYTQAALASLAGLPRQKIVAIERGDESVNVGAYARALSALDCEVQLTPAVMPTLDDVQGLFE</sequence>
<evidence type="ECO:0000313" key="3">
    <source>
        <dbReference type="Proteomes" id="UP001143328"/>
    </source>
</evidence>
<reference evidence="2" key="1">
    <citation type="journal article" date="2014" name="Int. J. Syst. Evol. Microbiol.">
        <title>Complete genome sequence of Corynebacterium casei LMG S-19264T (=DSM 44701T), isolated from a smear-ripened cheese.</title>
        <authorList>
            <consortium name="US DOE Joint Genome Institute (JGI-PGF)"/>
            <person name="Walter F."/>
            <person name="Albersmeier A."/>
            <person name="Kalinowski J."/>
            <person name="Ruckert C."/>
        </authorList>
    </citation>
    <scope>NUCLEOTIDE SEQUENCE</scope>
    <source>
        <strain evidence="2">VKM B-2935</strain>
    </source>
</reference>
<dbReference type="EMBL" id="BSFN01000016">
    <property type="protein sequence ID" value="GLK91016.1"/>
    <property type="molecule type" value="Genomic_DNA"/>
</dbReference>
<dbReference type="SMART" id="SM00530">
    <property type="entry name" value="HTH_XRE"/>
    <property type="match status" value="1"/>
</dbReference>